<protein>
    <recommendedName>
        <fullName evidence="1">J domain-containing protein</fullName>
    </recommendedName>
</protein>
<dbReference type="CDD" id="cd06257">
    <property type="entry name" value="DnaJ"/>
    <property type="match status" value="1"/>
</dbReference>
<organism evidence="2 3">
    <name type="scientific">Deinandra increscens subsp. villosa</name>
    <dbReference type="NCBI Taxonomy" id="3103831"/>
    <lineage>
        <taxon>Eukaryota</taxon>
        <taxon>Viridiplantae</taxon>
        <taxon>Streptophyta</taxon>
        <taxon>Embryophyta</taxon>
        <taxon>Tracheophyta</taxon>
        <taxon>Spermatophyta</taxon>
        <taxon>Magnoliopsida</taxon>
        <taxon>eudicotyledons</taxon>
        <taxon>Gunneridae</taxon>
        <taxon>Pentapetalae</taxon>
        <taxon>asterids</taxon>
        <taxon>campanulids</taxon>
        <taxon>Asterales</taxon>
        <taxon>Asteraceae</taxon>
        <taxon>Asteroideae</taxon>
        <taxon>Heliantheae alliance</taxon>
        <taxon>Madieae</taxon>
        <taxon>Madiinae</taxon>
        <taxon>Deinandra</taxon>
    </lineage>
</organism>
<dbReference type="AlphaFoldDB" id="A0AAP0H8N3"/>
<dbReference type="InterPro" id="IPR018253">
    <property type="entry name" value="DnaJ_domain_CS"/>
</dbReference>
<accession>A0AAP0H8N3</accession>
<sequence>MDEAEPRFLVSHHQTKLLSSRFIFFSPFSRQTSPNSLSLSLQLIHRITDGLLILTLPLPSPPMDYYKVLGLTRTASKDEIKEAFRNIAKKFHPDKHSASPKSVRDGATVRFKQASEAYEVLVDDHKRADYNLRSNRTNYGGSSSGSGSGYGNYGYGYTTRNNNNSSWNSDYYGSRKGSVSRVQIALGYINSRAFLLNVAFAGAILSGLAVVEIGRDTVWKMHNPGKSFEEAMESIQKTKSVKEKE</sequence>
<keyword evidence="3" id="KW-1185">Reference proteome</keyword>
<reference evidence="2 3" key="1">
    <citation type="submission" date="2024-04" db="EMBL/GenBank/DDBJ databases">
        <title>The reference genome of an endangered Asteraceae, Deinandra increscens subsp. villosa, native to the Central Coast of California.</title>
        <authorList>
            <person name="Guilliams M."/>
            <person name="Hasenstab-Lehman K."/>
            <person name="Meyer R."/>
            <person name="Mcevoy S."/>
        </authorList>
    </citation>
    <scope>NUCLEOTIDE SEQUENCE [LARGE SCALE GENOMIC DNA]</scope>
    <source>
        <tissue evidence="2">Leaf</tissue>
    </source>
</reference>
<dbReference type="InterPro" id="IPR050817">
    <property type="entry name" value="DjlA_DnaK_co-chaperone"/>
</dbReference>
<dbReference type="SMART" id="SM00271">
    <property type="entry name" value="DnaJ"/>
    <property type="match status" value="1"/>
</dbReference>
<evidence type="ECO:0000259" key="1">
    <source>
        <dbReference type="PROSITE" id="PS50076"/>
    </source>
</evidence>
<dbReference type="Gene3D" id="1.10.287.110">
    <property type="entry name" value="DnaJ domain"/>
    <property type="match status" value="1"/>
</dbReference>
<evidence type="ECO:0000313" key="3">
    <source>
        <dbReference type="Proteomes" id="UP001408789"/>
    </source>
</evidence>
<comment type="caution">
    <text evidence="2">The sequence shown here is derived from an EMBL/GenBank/DDBJ whole genome shotgun (WGS) entry which is preliminary data.</text>
</comment>
<dbReference type="PROSITE" id="PS00636">
    <property type="entry name" value="DNAJ_1"/>
    <property type="match status" value="1"/>
</dbReference>
<dbReference type="PRINTS" id="PR00625">
    <property type="entry name" value="JDOMAIN"/>
</dbReference>
<name>A0AAP0H8N3_9ASTR</name>
<dbReference type="Proteomes" id="UP001408789">
    <property type="component" value="Unassembled WGS sequence"/>
</dbReference>
<feature type="domain" description="J" evidence="1">
    <location>
        <begin position="64"/>
        <end position="134"/>
    </location>
</feature>
<dbReference type="InterPro" id="IPR001623">
    <property type="entry name" value="DnaJ_domain"/>
</dbReference>
<proteinExistence type="predicted"/>
<dbReference type="InterPro" id="IPR036869">
    <property type="entry name" value="J_dom_sf"/>
</dbReference>
<dbReference type="EMBL" id="JBCNJP010000007">
    <property type="protein sequence ID" value="KAK9075916.1"/>
    <property type="molecule type" value="Genomic_DNA"/>
</dbReference>
<gene>
    <name evidence="2" type="ORF">SSX86_004246</name>
</gene>
<dbReference type="PANTHER" id="PTHR24074">
    <property type="entry name" value="CO-CHAPERONE PROTEIN DJLA"/>
    <property type="match status" value="1"/>
</dbReference>
<dbReference type="Pfam" id="PF00226">
    <property type="entry name" value="DnaJ"/>
    <property type="match status" value="1"/>
</dbReference>
<dbReference type="PROSITE" id="PS50076">
    <property type="entry name" value="DNAJ_2"/>
    <property type="match status" value="1"/>
</dbReference>
<dbReference type="SUPFAM" id="SSF46565">
    <property type="entry name" value="Chaperone J-domain"/>
    <property type="match status" value="1"/>
</dbReference>
<evidence type="ECO:0000313" key="2">
    <source>
        <dbReference type="EMBL" id="KAK9075916.1"/>
    </source>
</evidence>